<dbReference type="Pfam" id="PF00226">
    <property type="entry name" value="DnaJ"/>
    <property type="match status" value="1"/>
</dbReference>
<accession>A0A830HUN0</accession>
<organism evidence="4 5">
    <name type="scientific">Pycnococcus provasolii</name>
    <dbReference type="NCBI Taxonomy" id="41880"/>
    <lineage>
        <taxon>Eukaryota</taxon>
        <taxon>Viridiplantae</taxon>
        <taxon>Chlorophyta</taxon>
        <taxon>Pseudoscourfieldiophyceae</taxon>
        <taxon>Pseudoscourfieldiales</taxon>
        <taxon>Pycnococcaceae</taxon>
        <taxon>Pycnococcus</taxon>
    </lineage>
</organism>
<dbReference type="GO" id="GO:0005829">
    <property type="term" value="C:cytosol"/>
    <property type="evidence" value="ECO:0007669"/>
    <property type="project" value="TreeGrafter"/>
</dbReference>
<dbReference type="SMART" id="SM00271">
    <property type="entry name" value="DnaJ"/>
    <property type="match status" value="1"/>
</dbReference>
<proteinExistence type="inferred from homology"/>
<dbReference type="InterPro" id="IPR015310">
    <property type="entry name" value="AHSA1-like_N"/>
</dbReference>
<feature type="compositionally biased region" description="Basic and acidic residues" evidence="2">
    <location>
        <begin position="222"/>
        <end position="232"/>
    </location>
</feature>
<feature type="domain" description="J" evidence="3">
    <location>
        <begin position="8"/>
        <end position="82"/>
    </location>
</feature>
<dbReference type="AlphaFoldDB" id="A0A830HUN0"/>
<dbReference type="InterPro" id="IPR036869">
    <property type="entry name" value="J_dom_sf"/>
</dbReference>
<feature type="region of interest" description="Disordered" evidence="2">
    <location>
        <begin position="288"/>
        <end position="324"/>
    </location>
</feature>
<feature type="region of interest" description="Disordered" evidence="2">
    <location>
        <begin position="83"/>
        <end position="117"/>
    </location>
</feature>
<dbReference type="Gene3D" id="3.15.10.20">
    <property type="entry name" value="Activator of Hsp90 ATPase Aha1, N-terminal domain"/>
    <property type="match status" value="1"/>
</dbReference>
<dbReference type="Proteomes" id="UP000660262">
    <property type="component" value="Unassembled WGS sequence"/>
</dbReference>
<comment type="similarity">
    <text evidence="1">Belongs to the AHA1 family.</text>
</comment>
<gene>
    <name evidence="4" type="ORF">PPROV_000989600</name>
</gene>
<evidence type="ECO:0000256" key="2">
    <source>
        <dbReference type="SAM" id="MobiDB-lite"/>
    </source>
</evidence>
<dbReference type="SUPFAM" id="SSF103111">
    <property type="entry name" value="Activator of Hsp90 ATPase, Aha1"/>
    <property type="match status" value="1"/>
</dbReference>
<evidence type="ECO:0000313" key="4">
    <source>
        <dbReference type="EMBL" id="GHP11166.1"/>
    </source>
</evidence>
<dbReference type="InterPro" id="IPR036338">
    <property type="entry name" value="Aha1"/>
</dbReference>
<dbReference type="EMBL" id="BNJQ01000033">
    <property type="protein sequence ID" value="GHP11166.1"/>
    <property type="molecule type" value="Genomic_DNA"/>
</dbReference>
<comment type="caution">
    <text evidence="4">The sequence shown here is derived from an EMBL/GenBank/DDBJ whole genome shotgun (WGS) entry which is preliminary data.</text>
</comment>
<name>A0A830HUN0_9CHLO</name>
<dbReference type="InterPro" id="IPR001623">
    <property type="entry name" value="DnaJ_domain"/>
</dbReference>
<keyword evidence="5" id="KW-1185">Reference proteome</keyword>
<dbReference type="SUPFAM" id="SSF46565">
    <property type="entry name" value="Chaperone J-domain"/>
    <property type="match status" value="1"/>
</dbReference>
<dbReference type="GO" id="GO:0051087">
    <property type="term" value="F:protein-folding chaperone binding"/>
    <property type="evidence" value="ECO:0007669"/>
    <property type="project" value="InterPro"/>
</dbReference>
<sequence>MSAAHGEQLTDILTTTFDLPSEATESALKSAYRALALKLHPDKNQHLSPLASSSALALFKSVSSQYQLALELIRKRDHGDFTHEAADNDNADNDSDAFHQSSSTTSTRKYFNEPSPGAFLDPTNPFVPTLEEVLQTFQLDDDVYPKAYSERRAEVLAKLGNAQTDVFHKAPGHKQPVQRIKLKTEKPAPPPRRNLGKDALEASHLDTKSFLWSIYGEDKKHQIEDKQQHADADNSAEAKAITNQPEERVAATQQIYAELTDYDSAVQRMKSDPKSLVLSEQKSRPRSFYKAGIGAPNPSVPFNTKPRQAPEPHTPADHSVPMTRPAPRMHRNQDEDDTAHGINWRGRVARTFAPGTCKDGPSAWNGAGTWEERDVTSSVKSQLESRLAACESAMDDGTRVSIAGPPILEGEANIVISRGRRYAVLDFDATLPFRIDSEDGEIMAQGSLRCMDFSLDAANNSERLEWTTSFSDDDDKSPSSTAAVAALASIAEEVLLDVSRNLVFQKQ</sequence>
<dbReference type="Gene3D" id="1.10.287.110">
    <property type="entry name" value="DnaJ domain"/>
    <property type="match status" value="1"/>
</dbReference>
<evidence type="ECO:0000256" key="1">
    <source>
        <dbReference type="ARBA" id="ARBA00006817"/>
    </source>
</evidence>
<protein>
    <recommendedName>
        <fullName evidence="3">J domain-containing protein</fullName>
    </recommendedName>
</protein>
<dbReference type="Pfam" id="PF09229">
    <property type="entry name" value="Aha1_N"/>
    <property type="match status" value="1"/>
</dbReference>
<evidence type="ECO:0000259" key="3">
    <source>
        <dbReference type="PROSITE" id="PS50076"/>
    </source>
</evidence>
<feature type="region of interest" description="Disordered" evidence="2">
    <location>
        <begin position="222"/>
        <end position="247"/>
    </location>
</feature>
<dbReference type="CDD" id="cd06257">
    <property type="entry name" value="DnaJ"/>
    <property type="match status" value="1"/>
</dbReference>
<evidence type="ECO:0000313" key="5">
    <source>
        <dbReference type="Proteomes" id="UP000660262"/>
    </source>
</evidence>
<feature type="compositionally biased region" description="Polar residues" evidence="2">
    <location>
        <begin position="98"/>
        <end position="109"/>
    </location>
</feature>
<dbReference type="GO" id="GO:0006457">
    <property type="term" value="P:protein folding"/>
    <property type="evidence" value="ECO:0007669"/>
    <property type="project" value="TreeGrafter"/>
</dbReference>
<dbReference type="PANTHER" id="PTHR13009">
    <property type="entry name" value="HEAT SHOCK PROTEIN 90 HSP90 CO-CHAPERONE AHA-1"/>
    <property type="match status" value="1"/>
</dbReference>
<dbReference type="PANTHER" id="PTHR13009:SF22">
    <property type="entry name" value="LD43819P"/>
    <property type="match status" value="1"/>
</dbReference>
<dbReference type="GO" id="GO:0001671">
    <property type="term" value="F:ATPase activator activity"/>
    <property type="evidence" value="ECO:0007669"/>
    <property type="project" value="InterPro"/>
</dbReference>
<reference evidence="4" key="1">
    <citation type="submission" date="2020-10" db="EMBL/GenBank/DDBJ databases">
        <title>Unveiling of a novel bifunctional photoreceptor, Dualchrome1, isolated from a cosmopolitan green alga.</title>
        <authorList>
            <person name="Suzuki S."/>
            <person name="Kawachi M."/>
        </authorList>
    </citation>
    <scope>NUCLEOTIDE SEQUENCE</scope>
    <source>
        <strain evidence="4">NIES 2893</strain>
    </source>
</reference>
<dbReference type="PROSITE" id="PS50076">
    <property type="entry name" value="DNAJ_2"/>
    <property type="match status" value="1"/>
</dbReference>
<dbReference type="OrthoDB" id="567237at2759"/>